<evidence type="ECO:0000256" key="4">
    <source>
        <dbReference type="PROSITE-ProRule" id="PRU00504"/>
    </source>
</evidence>
<dbReference type="GO" id="GO:0005509">
    <property type="term" value="F:calcium ion binding"/>
    <property type="evidence" value="ECO:0007669"/>
    <property type="project" value="InterPro"/>
</dbReference>
<dbReference type="InterPro" id="IPR013517">
    <property type="entry name" value="FG-GAP"/>
</dbReference>
<feature type="chain" id="PRO_5020934189" description="Fibronectin type-III domain-containing protein" evidence="5">
    <location>
        <begin position="25"/>
        <end position="2049"/>
    </location>
</feature>
<keyword evidence="8" id="KW-1185">Reference proteome</keyword>
<sequence>MTKIRVLILTVLTSLMLATTVASQNIKTNQARPNSTLITPTVTLSSTTTNVSENGGIATITATLSAATNKDVYIDFSIGGTSTNKVDYKITFPHYAQPKVVAGGNGEGSASNQLYIPSGIFVDNQKKVYVADAGNSRIQKWAYGATTGQTHLSSGVTGIFIDSLGNTYVADRYNHRVQKWTPGASVGVTVAGGNGQGTAANQLTYPQSVYVDKTGNVFVNDRGNARIQKWAPGASVGTTIMGVNRKVFDINFTPMDIYGDKVGNIYVGDYIGTHSRILKWNASSNTVEELIGLENPNNYPDNPIQYVTGIHVDDEGNIFICDGSLLQVRMFKPNSKTPIILVEQGNNNINEPTDIFVDKDGNVYCSNYMYNDVRRFQFSPQIYIPAGQTTGTLTVTGINDLTDEFNETVILTPTATNATLYSATPLSLTIIDDDPEPTLNFNLAQTTINEEASAVDVILSLSRKSAKDIRFKFSIGGTAINGVDYTLSSDSIAIAAGDSLAALTITPVNDNLVEVLESIQLGISSSINLSTVYPTLTAYISSEDTPSVALSASLASFSEASGQSTITATLDAPTSREVVVNIALTGTAIRNTDYQVVYATSGTSATPQIVIPAGQTTGTLLIKGLDDLTDEFDESVILTPTATNATIGTPTTLTLTIVSDDSPPVLSFSLPQTTINEESAGADVTVSLSRVSAKNIGFKLMTSGTAIKGTDYTLSSDSLVIPAGQSYATFKIIPINDTIVEIAETIQLGISSSVNVSTVYPTLTAYISSEDKPSMVLTASANSFTEVGGTSTIKATLSSPTSRDIIVNIDLSGTAQYNTDYLVTLTTNGTAAAPQMIIPAGQTSVSDSIKVKGIEDWLNETDESIILTPTSANAIFPNGALTLTIKENRIQLTQQATPFPALTESAISWGDYDRDGDQDLAIMGTSLATGNVTRIYRNDNGVFVNTNQNLFKLRNGDIQWVDINKDGYLDLIVSGIGSENNTTVRKTILYISDQGNTFTATSDINVVGLSYTKLAFGDLDNDGDLDLAILGKNESNQSLFYLYEKLDNQLKYQIISDFNPGVNISAIVDGDLKVADFDLDGDNDIIFKGGYIRNSYNETGDFGFALSYTDLRYEVSKVFNDTSPLTIMGLGATGGSNPNFGANTYLSFLTGNVARKNGAIAAGDFNNDGLTDILVSGENAAATGQSQLYYQKSNGSFELSDIALAALRNSTADWVDYDVDGDLDLIMTGIHATNGQTTVLYKNDAGVKHNQAPAAPTNLTVTDLGNGFVKLSWDKPSDDYSTFLGYNIRLGTSPGGTELSNPQSNLQNGSRLITAIPPIYTNSYITQLSPGKYYWSVQAIDQGFQGSPFAAEQIYILQYDWKLINQRGIVNRSINGVDKPKLTLLDIDNDKDLDLILGSSYNRQAYLFDDKIYRPASLNIGFGGIENLVEGDINNDGLTDVVINSTDKILRVYFNTGGNFSQVYTVSATGLINTKLKLVDMDNDGLMDIMMAGITSTDDNGVPKFYRMEWQGIGSNFVFSDLSSQIASLKYASYDFGDFNKDKKIDFVTSGYDENEGLKSILYQNTTIADSTLTLTPTTNEFVPVNQGTTDLVDYDGDGDLDIIFTGMIASGPDVFQVYENQLVGENATFVPHTINIGSLRNAKIRFGDFNGDGLLDIFYTGFRDGVGKVTGLAQYNATTKNYEASTFNYGNLTDAEFAFGDIENDGDLDMILTGNDVSNASNTIFRALLNVQNESASVNTNSLVNAEGFVSESEIMKTTLAASETYRFNTAPSIPKTKSLKLLTVANKKILEFAWLAATDDNTPVSGLSYNLRIGKTTAGDEILAANAGVNGVRKIAGKGNTEHNLSWNIKMLPNGTYYWSVQAIDASFIGSAFTTPQKFEIINGQLKTYQAPVVSNSTFTTSETIAVNTVVGKVQATDPENDPLTYQIVAGNNNNWFEINATGQIILKNKSAVFPNPIILEVKVKDGLNEVTATITIKFCETNFTVTQNLISVTKSYQSTSSIQAANKITGASVVSYEAKKSVLLSPGFMADKGVAFSALINGGCTN</sequence>
<evidence type="ECO:0000313" key="8">
    <source>
        <dbReference type="Proteomes" id="UP000293162"/>
    </source>
</evidence>
<dbReference type="Pfam" id="PF13517">
    <property type="entry name" value="FG-GAP_3"/>
    <property type="match status" value="4"/>
</dbReference>
<evidence type="ECO:0000256" key="2">
    <source>
        <dbReference type="ARBA" id="ARBA00022737"/>
    </source>
</evidence>
<dbReference type="InterPro" id="IPR028994">
    <property type="entry name" value="Integrin_alpha_N"/>
</dbReference>
<evidence type="ECO:0000256" key="1">
    <source>
        <dbReference type="ARBA" id="ARBA00022729"/>
    </source>
</evidence>
<dbReference type="PANTHER" id="PTHR46580:SF4">
    <property type="entry name" value="ATP_GTP-BINDING PROTEIN"/>
    <property type="match status" value="1"/>
</dbReference>
<name>A0A4Q5M2V9_9BACT</name>
<dbReference type="SUPFAM" id="SSF49313">
    <property type="entry name" value="Cadherin-like"/>
    <property type="match status" value="1"/>
</dbReference>
<feature type="domain" description="Fibronectin type-III" evidence="6">
    <location>
        <begin position="1255"/>
        <end position="1350"/>
    </location>
</feature>
<dbReference type="InterPro" id="IPR003644">
    <property type="entry name" value="Calx_beta"/>
</dbReference>
<dbReference type="Proteomes" id="UP000293162">
    <property type="component" value="Unassembled WGS sequence"/>
</dbReference>
<dbReference type="GO" id="GO:0016020">
    <property type="term" value="C:membrane"/>
    <property type="evidence" value="ECO:0007669"/>
    <property type="project" value="InterPro"/>
</dbReference>
<dbReference type="OrthoDB" id="964296at2"/>
<organism evidence="7 8">
    <name type="scientific">Emticicia agri</name>
    <dbReference type="NCBI Taxonomy" id="2492393"/>
    <lineage>
        <taxon>Bacteria</taxon>
        <taxon>Pseudomonadati</taxon>
        <taxon>Bacteroidota</taxon>
        <taxon>Cytophagia</taxon>
        <taxon>Cytophagales</taxon>
        <taxon>Leadbetterellaceae</taxon>
        <taxon>Emticicia</taxon>
    </lineage>
</organism>
<dbReference type="Gene3D" id="2.60.40.2030">
    <property type="match status" value="4"/>
</dbReference>
<dbReference type="GO" id="GO:0007154">
    <property type="term" value="P:cell communication"/>
    <property type="evidence" value="ECO:0007669"/>
    <property type="project" value="InterPro"/>
</dbReference>
<evidence type="ECO:0000256" key="3">
    <source>
        <dbReference type="ARBA" id="ARBA00022837"/>
    </source>
</evidence>
<dbReference type="InterPro" id="IPR015919">
    <property type="entry name" value="Cadherin-like_sf"/>
</dbReference>
<dbReference type="InterPro" id="IPR011042">
    <property type="entry name" value="6-blade_b-propeller_TolB-like"/>
</dbReference>
<dbReference type="EMBL" id="SEWF01000007">
    <property type="protein sequence ID" value="RYU96455.1"/>
    <property type="molecule type" value="Genomic_DNA"/>
</dbReference>
<dbReference type="PANTHER" id="PTHR46580">
    <property type="entry name" value="SENSOR KINASE-RELATED"/>
    <property type="match status" value="1"/>
</dbReference>
<dbReference type="CDD" id="cd11304">
    <property type="entry name" value="Cadherin_repeat"/>
    <property type="match status" value="1"/>
</dbReference>
<dbReference type="SUPFAM" id="SSF101898">
    <property type="entry name" value="NHL repeat"/>
    <property type="match status" value="1"/>
</dbReference>
<dbReference type="InterPro" id="IPR038081">
    <property type="entry name" value="CalX-like_sf"/>
</dbReference>
<dbReference type="Gene3D" id="2.120.10.30">
    <property type="entry name" value="TolB, C-terminal domain"/>
    <property type="match status" value="2"/>
</dbReference>
<proteinExistence type="predicted"/>
<dbReference type="Gene3D" id="2.60.40.60">
    <property type="entry name" value="Cadherins"/>
    <property type="match status" value="1"/>
</dbReference>
<dbReference type="SMART" id="SM00237">
    <property type="entry name" value="Calx_beta"/>
    <property type="match status" value="2"/>
</dbReference>
<feature type="repeat" description="NHL" evidence="4">
    <location>
        <begin position="108"/>
        <end position="144"/>
    </location>
</feature>
<dbReference type="InterPro" id="IPR003961">
    <property type="entry name" value="FN3_dom"/>
</dbReference>
<dbReference type="InterPro" id="IPR055015">
    <property type="entry name" value="GCX_COOH"/>
</dbReference>
<dbReference type="Pfam" id="PF03160">
    <property type="entry name" value="Calx-beta"/>
    <property type="match status" value="3"/>
</dbReference>
<dbReference type="Pfam" id="PF17963">
    <property type="entry name" value="Big_9"/>
    <property type="match status" value="1"/>
</dbReference>
<dbReference type="InterPro" id="IPR001258">
    <property type="entry name" value="NHL_repeat"/>
</dbReference>
<evidence type="ECO:0000259" key="6">
    <source>
        <dbReference type="PROSITE" id="PS50853"/>
    </source>
</evidence>
<evidence type="ECO:0000256" key="5">
    <source>
        <dbReference type="SAM" id="SignalP"/>
    </source>
</evidence>
<comment type="caution">
    <text evidence="7">The sequence shown here is derived from an EMBL/GenBank/DDBJ whole genome shotgun (WGS) entry which is preliminary data.</text>
</comment>
<dbReference type="Gene3D" id="2.130.10.130">
    <property type="entry name" value="Integrin alpha, N-terminal"/>
    <property type="match status" value="2"/>
</dbReference>
<accession>A0A4Q5M2V9</accession>
<dbReference type="NCBIfam" id="NF045639">
    <property type="entry name" value="GCX_COOH"/>
    <property type="match status" value="1"/>
</dbReference>
<gene>
    <name evidence="7" type="ORF">EWM59_06460</name>
</gene>
<keyword evidence="1 5" id="KW-0732">Signal</keyword>
<keyword evidence="2" id="KW-0677">Repeat</keyword>
<keyword evidence="3" id="KW-0106">Calcium</keyword>
<dbReference type="PROSITE" id="PS50853">
    <property type="entry name" value="FN3"/>
    <property type="match status" value="1"/>
</dbReference>
<reference evidence="7 8" key="1">
    <citation type="submission" date="2019-02" db="EMBL/GenBank/DDBJ databases">
        <title>Bacterial novel species Emticicia sp. 17J42-9 isolated from soil.</title>
        <authorList>
            <person name="Jung H.-Y."/>
        </authorList>
    </citation>
    <scope>NUCLEOTIDE SEQUENCE [LARGE SCALE GENOMIC DNA]</scope>
    <source>
        <strain evidence="7 8">17J42-9</strain>
    </source>
</reference>
<dbReference type="Gene3D" id="2.60.40.10">
    <property type="entry name" value="Immunoglobulins"/>
    <property type="match status" value="2"/>
</dbReference>
<dbReference type="SMART" id="SM00060">
    <property type="entry name" value="FN3"/>
    <property type="match status" value="1"/>
</dbReference>
<dbReference type="InterPro" id="IPR013783">
    <property type="entry name" value="Ig-like_fold"/>
</dbReference>
<evidence type="ECO:0000313" key="7">
    <source>
        <dbReference type="EMBL" id="RYU96455.1"/>
    </source>
</evidence>
<dbReference type="SUPFAM" id="SSF141072">
    <property type="entry name" value="CalX-like"/>
    <property type="match status" value="5"/>
</dbReference>
<feature type="repeat" description="NHL" evidence="4">
    <location>
        <begin position="197"/>
        <end position="233"/>
    </location>
</feature>
<dbReference type="CDD" id="cd00063">
    <property type="entry name" value="FN3"/>
    <property type="match status" value="1"/>
</dbReference>
<protein>
    <recommendedName>
        <fullName evidence="6">Fibronectin type-III domain-containing protein</fullName>
    </recommendedName>
</protein>
<feature type="signal peptide" evidence="5">
    <location>
        <begin position="1"/>
        <end position="24"/>
    </location>
</feature>
<dbReference type="CDD" id="cd05819">
    <property type="entry name" value="NHL"/>
    <property type="match status" value="1"/>
</dbReference>
<dbReference type="SUPFAM" id="SSF69318">
    <property type="entry name" value="Integrin alpha N-terminal domain"/>
    <property type="match status" value="3"/>
</dbReference>
<dbReference type="PROSITE" id="PS51125">
    <property type="entry name" value="NHL"/>
    <property type="match status" value="2"/>
</dbReference>